<keyword evidence="3" id="KW-1185">Reference proteome</keyword>
<evidence type="ECO:0008006" key="4">
    <source>
        <dbReference type="Google" id="ProtNLM"/>
    </source>
</evidence>
<feature type="signal peptide" evidence="1">
    <location>
        <begin position="1"/>
        <end position="19"/>
    </location>
</feature>
<reference evidence="3" key="3">
    <citation type="journal article" date="2018" name="Mol. Plant Microbe Interact.">
        <title>Genome sequence resources for the wheat stripe rust pathogen (Puccinia striiformis f. sp. tritici) and the barley stripe rust pathogen (Puccinia striiformis f. sp. hordei).</title>
        <authorList>
            <person name="Xia C."/>
            <person name="Wang M."/>
            <person name="Yin C."/>
            <person name="Cornejo O.E."/>
            <person name="Hulbert S.H."/>
            <person name="Chen X."/>
        </authorList>
    </citation>
    <scope>NUCLEOTIDE SEQUENCE [LARGE SCALE GENOMIC DNA]</scope>
    <source>
        <strain evidence="3">93TX-2</strain>
    </source>
</reference>
<sequence>MKASTTVIFIAPLLSVVHATTHTVCYNYYMQKDGCVFSAAAQDQRCPAPPKDHPAPCKTFTHPGASKAKRSVADLERRYVTPKPSFAVGGGTGTCGFYNSTTEAGVCLWNGAEQNNPTIDTAGWLNGPPTVARECEVTFPSPILGPLLTDAGPHHSHVNSAISKERASPETRQYVKVLDGCYFGATSPNRGAPKLVLLSRWVLFNLFKPTEKENQDGLIYGGLSWQFDNTLNTSPQQAPV</sequence>
<dbReference type="VEuPathDB" id="FungiDB:PSTT_03283"/>
<dbReference type="VEuPathDB" id="FungiDB:PSHT_00590"/>
<feature type="chain" id="PRO_5015510556" description="Secreted protein" evidence="1">
    <location>
        <begin position="20"/>
        <end position="240"/>
    </location>
</feature>
<evidence type="ECO:0000256" key="1">
    <source>
        <dbReference type="SAM" id="SignalP"/>
    </source>
</evidence>
<dbReference type="EMBL" id="PKSM01000004">
    <property type="protein sequence ID" value="POW23074.1"/>
    <property type="molecule type" value="Genomic_DNA"/>
</dbReference>
<protein>
    <recommendedName>
        <fullName evidence="4">Secreted protein</fullName>
    </recommendedName>
</protein>
<proteinExistence type="predicted"/>
<reference evidence="2 3" key="1">
    <citation type="submission" date="2017-12" db="EMBL/GenBank/DDBJ databases">
        <title>Gene loss provides genomic basis for host adaptation in cereal stripe rust fungi.</title>
        <authorList>
            <person name="Xia C."/>
        </authorList>
    </citation>
    <scope>NUCLEOTIDE SEQUENCE [LARGE SCALE GENOMIC DNA]</scope>
    <source>
        <strain evidence="2 3">93TX-2</strain>
    </source>
</reference>
<evidence type="ECO:0000313" key="3">
    <source>
        <dbReference type="Proteomes" id="UP000238274"/>
    </source>
</evidence>
<gene>
    <name evidence="2" type="ORF">PSHT_00590</name>
</gene>
<dbReference type="AlphaFoldDB" id="A0A2S4WMW9"/>
<dbReference type="Proteomes" id="UP000238274">
    <property type="component" value="Unassembled WGS sequence"/>
</dbReference>
<reference evidence="3" key="2">
    <citation type="journal article" date="2018" name="BMC Genomics">
        <title>Genomic insights into host adaptation between the wheat stripe rust pathogen (Puccinia striiformis f. sp. tritici) and the barley stripe rust pathogen (Puccinia striiformis f. sp. hordei).</title>
        <authorList>
            <person name="Xia C."/>
            <person name="Wang M."/>
            <person name="Yin C."/>
            <person name="Cornejo O.E."/>
            <person name="Hulbert S.H."/>
            <person name="Chen X."/>
        </authorList>
    </citation>
    <scope>NUCLEOTIDE SEQUENCE [LARGE SCALE GENOMIC DNA]</scope>
    <source>
        <strain evidence="3">93TX-2</strain>
    </source>
</reference>
<evidence type="ECO:0000313" key="2">
    <source>
        <dbReference type="EMBL" id="POW23074.1"/>
    </source>
</evidence>
<organism evidence="2 3">
    <name type="scientific">Puccinia striiformis</name>
    <dbReference type="NCBI Taxonomy" id="27350"/>
    <lineage>
        <taxon>Eukaryota</taxon>
        <taxon>Fungi</taxon>
        <taxon>Dikarya</taxon>
        <taxon>Basidiomycota</taxon>
        <taxon>Pucciniomycotina</taxon>
        <taxon>Pucciniomycetes</taxon>
        <taxon>Pucciniales</taxon>
        <taxon>Pucciniaceae</taxon>
        <taxon>Puccinia</taxon>
    </lineage>
</organism>
<accession>A0A2S4WMW9</accession>
<name>A0A2S4WMW9_9BASI</name>
<comment type="caution">
    <text evidence="2">The sequence shown here is derived from an EMBL/GenBank/DDBJ whole genome shotgun (WGS) entry which is preliminary data.</text>
</comment>
<dbReference type="OrthoDB" id="2499360at2759"/>
<keyword evidence="1" id="KW-0732">Signal</keyword>